<dbReference type="Gene3D" id="3.40.630.30">
    <property type="match status" value="1"/>
</dbReference>
<dbReference type="GO" id="GO:0008080">
    <property type="term" value="F:N-acetyltransferase activity"/>
    <property type="evidence" value="ECO:0007669"/>
    <property type="project" value="InterPro"/>
</dbReference>
<proteinExistence type="predicted"/>
<feature type="domain" description="N-acetyltransferase" evidence="2">
    <location>
        <begin position="11"/>
        <end position="170"/>
    </location>
</feature>
<dbReference type="AlphaFoldDB" id="A0A9P9DHZ4"/>
<dbReference type="PANTHER" id="PTHR13947">
    <property type="entry name" value="GNAT FAMILY N-ACETYLTRANSFERASE"/>
    <property type="match status" value="1"/>
</dbReference>
<name>A0A9P9DHZ4_9HYPO</name>
<keyword evidence="1" id="KW-0808">Transferase</keyword>
<protein>
    <submittedName>
        <fullName evidence="3">Acetyltransferase</fullName>
    </submittedName>
</protein>
<evidence type="ECO:0000313" key="4">
    <source>
        <dbReference type="Proteomes" id="UP000738349"/>
    </source>
</evidence>
<dbReference type="PROSITE" id="PS51186">
    <property type="entry name" value="GNAT"/>
    <property type="match status" value="1"/>
</dbReference>
<dbReference type="Proteomes" id="UP000738349">
    <property type="component" value="Unassembled WGS sequence"/>
</dbReference>
<evidence type="ECO:0000313" key="3">
    <source>
        <dbReference type="EMBL" id="KAH7119332.1"/>
    </source>
</evidence>
<dbReference type="OrthoDB" id="41532at2759"/>
<gene>
    <name evidence="3" type="ORF">EDB81DRAFT_237450</name>
</gene>
<dbReference type="SUPFAM" id="SSF55729">
    <property type="entry name" value="Acyl-CoA N-acyltransferases (Nat)"/>
    <property type="match status" value="1"/>
</dbReference>
<evidence type="ECO:0000256" key="1">
    <source>
        <dbReference type="ARBA" id="ARBA00022679"/>
    </source>
</evidence>
<dbReference type="PANTHER" id="PTHR13947:SF37">
    <property type="entry name" value="LD18367P"/>
    <property type="match status" value="1"/>
</dbReference>
<sequence length="187" mass="21093">MDQNTIVAPTITFRTHRPGDMGYIIHRHGLIYAREYGWDERFEGMVARIAADFVQHYDTTKERCWIAERNGEFLGSILLVGDKDNENVARLRLLFVEPSSRGLGVGKQLVQQSIAFAKSAGYVQVVLYTQSILSAACRIYESFGFRITQEVSPEPFAPNSTGQIWACSLNSLNTPSAEAQDRREDRT</sequence>
<organism evidence="3 4">
    <name type="scientific">Dactylonectria macrodidyma</name>
    <dbReference type="NCBI Taxonomy" id="307937"/>
    <lineage>
        <taxon>Eukaryota</taxon>
        <taxon>Fungi</taxon>
        <taxon>Dikarya</taxon>
        <taxon>Ascomycota</taxon>
        <taxon>Pezizomycotina</taxon>
        <taxon>Sordariomycetes</taxon>
        <taxon>Hypocreomycetidae</taxon>
        <taxon>Hypocreales</taxon>
        <taxon>Nectriaceae</taxon>
        <taxon>Dactylonectria</taxon>
    </lineage>
</organism>
<dbReference type="InterPro" id="IPR016181">
    <property type="entry name" value="Acyl_CoA_acyltransferase"/>
</dbReference>
<dbReference type="InterPro" id="IPR050769">
    <property type="entry name" value="NAT_camello-type"/>
</dbReference>
<dbReference type="EMBL" id="JAGMUV010000026">
    <property type="protein sequence ID" value="KAH7119332.1"/>
    <property type="molecule type" value="Genomic_DNA"/>
</dbReference>
<keyword evidence="4" id="KW-1185">Reference proteome</keyword>
<accession>A0A9P9DHZ4</accession>
<reference evidence="3" key="1">
    <citation type="journal article" date="2021" name="Nat. Commun.">
        <title>Genetic determinants of endophytism in the Arabidopsis root mycobiome.</title>
        <authorList>
            <person name="Mesny F."/>
            <person name="Miyauchi S."/>
            <person name="Thiergart T."/>
            <person name="Pickel B."/>
            <person name="Atanasova L."/>
            <person name="Karlsson M."/>
            <person name="Huettel B."/>
            <person name="Barry K.W."/>
            <person name="Haridas S."/>
            <person name="Chen C."/>
            <person name="Bauer D."/>
            <person name="Andreopoulos W."/>
            <person name="Pangilinan J."/>
            <person name="LaButti K."/>
            <person name="Riley R."/>
            <person name="Lipzen A."/>
            <person name="Clum A."/>
            <person name="Drula E."/>
            <person name="Henrissat B."/>
            <person name="Kohler A."/>
            <person name="Grigoriev I.V."/>
            <person name="Martin F.M."/>
            <person name="Hacquard S."/>
        </authorList>
    </citation>
    <scope>NUCLEOTIDE SEQUENCE</scope>
    <source>
        <strain evidence="3">MPI-CAGE-AT-0147</strain>
    </source>
</reference>
<dbReference type="Pfam" id="PF00583">
    <property type="entry name" value="Acetyltransf_1"/>
    <property type="match status" value="1"/>
</dbReference>
<comment type="caution">
    <text evidence="3">The sequence shown here is derived from an EMBL/GenBank/DDBJ whole genome shotgun (WGS) entry which is preliminary data.</text>
</comment>
<dbReference type="CDD" id="cd04301">
    <property type="entry name" value="NAT_SF"/>
    <property type="match status" value="1"/>
</dbReference>
<dbReference type="InterPro" id="IPR000182">
    <property type="entry name" value="GNAT_dom"/>
</dbReference>
<evidence type="ECO:0000259" key="2">
    <source>
        <dbReference type="PROSITE" id="PS51186"/>
    </source>
</evidence>